<proteinExistence type="predicted"/>
<accession>A0A9X0WEP2</accession>
<dbReference type="GO" id="GO:0071111">
    <property type="term" value="F:cyclic-guanylate-specific phosphodiesterase activity"/>
    <property type="evidence" value="ECO:0007669"/>
    <property type="project" value="UniProtKB-EC"/>
</dbReference>
<dbReference type="FunFam" id="3.20.20.450:FF:000001">
    <property type="entry name" value="Cyclic di-GMP phosphodiesterase yahA"/>
    <property type="match status" value="1"/>
</dbReference>
<protein>
    <recommendedName>
        <fullName evidence="1">cyclic-guanylate-specific phosphodiesterase</fullName>
        <ecNumber evidence="1">3.1.4.52</ecNumber>
    </recommendedName>
</protein>
<feature type="domain" description="EAL" evidence="3">
    <location>
        <begin position="147"/>
        <end position="401"/>
    </location>
</feature>
<dbReference type="SUPFAM" id="SSF55073">
    <property type="entry name" value="Nucleotide cyclase"/>
    <property type="match status" value="1"/>
</dbReference>
<evidence type="ECO:0000256" key="1">
    <source>
        <dbReference type="ARBA" id="ARBA00012282"/>
    </source>
</evidence>
<dbReference type="PANTHER" id="PTHR33121">
    <property type="entry name" value="CYCLIC DI-GMP PHOSPHODIESTERASE PDEF"/>
    <property type="match status" value="1"/>
</dbReference>
<organism evidence="4 5">
    <name type="scientific">Lamprobacter modestohalophilus</name>
    <dbReference type="NCBI Taxonomy" id="1064514"/>
    <lineage>
        <taxon>Bacteria</taxon>
        <taxon>Pseudomonadati</taxon>
        <taxon>Pseudomonadota</taxon>
        <taxon>Gammaproteobacteria</taxon>
        <taxon>Chromatiales</taxon>
        <taxon>Chromatiaceae</taxon>
        <taxon>Lamprobacter</taxon>
    </lineage>
</organism>
<keyword evidence="5" id="KW-1185">Reference proteome</keyword>
<dbReference type="CDD" id="cd01948">
    <property type="entry name" value="EAL"/>
    <property type="match status" value="1"/>
</dbReference>
<dbReference type="EC" id="3.1.4.52" evidence="1"/>
<dbReference type="Proteomes" id="UP001138768">
    <property type="component" value="Unassembled WGS sequence"/>
</dbReference>
<reference evidence="4 5" key="1">
    <citation type="journal article" date="2020" name="Microorganisms">
        <title>Osmotic Adaptation and Compatible Solute Biosynthesis of Phototrophic Bacteria as Revealed from Genome Analyses.</title>
        <authorList>
            <person name="Imhoff J.F."/>
            <person name="Rahn T."/>
            <person name="Kunzel S."/>
            <person name="Keller A."/>
            <person name="Neulinger S.C."/>
        </authorList>
    </citation>
    <scope>NUCLEOTIDE SEQUENCE [LARGE SCALE GENOMIC DNA]</scope>
    <source>
        <strain evidence="4 5">DSM 25653</strain>
    </source>
</reference>
<dbReference type="Pfam" id="PF00563">
    <property type="entry name" value="EAL"/>
    <property type="match status" value="1"/>
</dbReference>
<evidence type="ECO:0000313" key="5">
    <source>
        <dbReference type="Proteomes" id="UP001138768"/>
    </source>
</evidence>
<dbReference type="EMBL" id="NRRY01000096">
    <property type="protein sequence ID" value="MBK1621648.1"/>
    <property type="molecule type" value="Genomic_DNA"/>
</dbReference>
<keyword evidence="2" id="KW-0973">c-di-GMP</keyword>
<evidence type="ECO:0000313" key="4">
    <source>
        <dbReference type="EMBL" id="MBK1621648.1"/>
    </source>
</evidence>
<evidence type="ECO:0000256" key="2">
    <source>
        <dbReference type="ARBA" id="ARBA00022636"/>
    </source>
</evidence>
<dbReference type="SMART" id="SM00052">
    <property type="entry name" value="EAL"/>
    <property type="match status" value="1"/>
</dbReference>
<dbReference type="InterPro" id="IPR035919">
    <property type="entry name" value="EAL_sf"/>
</dbReference>
<dbReference type="PANTHER" id="PTHR33121:SF70">
    <property type="entry name" value="SIGNALING PROTEIN YKOW"/>
    <property type="match status" value="1"/>
</dbReference>
<evidence type="ECO:0000259" key="3">
    <source>
        <dbReference type="PROSITE" id="PS50883"/>
    </source>
</evidence>
<dbReference type="InterPro" id="IPR029787">
    <property type="entry name" value="Nucleotide_cyclase"/>
</dbReference>
<name>A0A9X0WEP2_9GAMM</name>
<dbReference type="SUPFAM" id="SSF141868">
    <property type="entry name" value="EAL domain-like"/>
    <property type="match status" value="1"/>
</dbReference>
<gene>
    <name evidence="4" type="ORF">CKO42_25295</name>
</gene>
<dbReference type="InterPro" id="IPR001633">
    <property type="entry name" value="EAL_dom"/>
</dbReference>
<comment type="caution">
    <text evidence="4">The sequence shown here is derived from an EMBL/GenBank/DDBJ whole genome shotgun (WGS) entry which is preliminary data.</text>
</comment>
<dbReference type="InterPro" id="IPR050706">
    <property type="entry name" value="Cyclic-di-GMP_PDE-like"/>
</dbReference>
<dbReference type="InterPro" id="IPR000160">
    <property type="entry name" value="GGDEF_dom"/>
</dbReference>
<dbReference type="InterPro" id="IPR043128">
    <property type="entry name" value="Rev_trsase/Diguanyl_cyclase"/>
</dbReference>
<dbReference type="PROSITE" id="PS50883">
    <property type="entry name" value="EAL"/>
    <property type="match status" value="1"/>
</dbReference>
<dbReference type="AlphaFoldDB" id="A0A9X0WEP2"/>
<dbReference type="Gene3D" id="3.30.70.270">
    <property type="match status" value="1"/>
</dbReference>
<dbReference type="Pfam" id="PF00990">
    <property type="entry name" value="GGDEF"/>
    <property type="match status" value="1"/>
</dbReference>
<sequence>MTLPSLLRVRHRLPMLGAIQAIMDWRGASICTRVNSGRGIGQRLFPRSVCTSKGTPTRRSCHAFSVVDRLPEYSVLDQGMIKAPPVMIDGSQVGATASIGISLYPDDGDTEAMLLRNADAAMYRAKEEGGNTYQFYTAEMTAAAFEQVFLDNALRDALDNEEFRLVYQPLVDLSSRRLLGVEALLRWDHPQQGTIAPARFIRIAEQNGLIREIGRWVLRSACEQGGRWLNKGFEFGIIAVNVAGRQIHDRAFVADVERILTETGLPPQCLDLEVSENFVMRRADLGVERLQALRLQGVGIAIDDFGTGYSSLSRLKRLPITKLKIDQSFVRDIPDDRNDMALCDAVIAISRSLDLAVIAEGVETEAQAAFLRDKGCGAAQGYLFSRPVAPEEIERLFAETQDAS</sequence>
<dbReference type="Gene3D" id="3.20.20.450">
    <property type="entry name" value="EAL domain"/>
    <property type="match status" value="1"/>
</dbReference>